<dbReference type="EMBL" id="KB631924">
    <property type="protein sequence ID" value="ERL87245.1"/>
    <property type="molecule type" value="Genomic_DNA"/>
</dbReference>
<comment type="caution">
    <text evidence="10">Lacks conserved residue(s) required for the propagation of feature annotation.</text>
</comment>
<gene>
    <name evidence="13" type="primary">109543928</name>
    <name evidence="12" type="ORF">D910_04643</name>
    <name evidence="11" type="ORF">YQE_11598</name>
</gene>
<evidence type="ECO:0000256" key="6">
    <source>
        <dbReference type="ARBA" id="ARBA00022989"/>
    </source>
</evidence>
<dbReference type="HOGENOM" id="CLU_048483_0_0_1"/>
<evidence type="ECO:0000313" key="14">
    <source>
        <dbReference type="Proteomes" id="UP000019118"/>
    </source>
</evidence>
<dbReference type="PANTHER" id="PTHR11157:SF22">
    <property type="entry name" value="ELONGATION OF VERY LONG CHAIN FATTY ACIDS PROTEIN"/>
    <property type="match status" value="1"/>
</dbReference>
<dbReference type="KEGG" id="dpa:109543928"/>
<evidence type="ECO:0000256" key="2">
    <source>
        <dbReference type="ARBA" id="ARBA00022516"/>
    </source>
</evidence>
<keyword evidence="6 10" id="KW-1133">Transmembrane helix</keyword>
<keyword evidence="4 10" id="KW-0812">Transmembrane</keyword>
<dbReference type="EnsemblMetazoa" id="XM_019913866.1">
    <property type="protein sequence ID" value="XP_019769425.1"/>
    <property type="gene ID" value="LOC109543928"/>
</dbReference>
<dbReference type="PROSITE" id="PS01188">
    <property type="entry name" value="ELO"/>
    <property type="match status" value="1"/>
</dbReference>
<keyword evidence="7 10" id="KW-0443">Lipid metabolism</keyword>
<dbReference type="EMBL" id="KB741259">
    <property type="protein sequence ID" value="ENN71674.1"/>
    <property type="molecule type" value="Genomic_DNA"/>
</dbReference>
<comment type="catalytic activity">
    <reaction evidence="10">
        <text>a very-long-chain acyl-CoA + malonyl-CoA + H(+) = a very-long-chain 3-oxoacyl-CoA + CO2 + CoA</text>
        <dbReference type="Rhea" id="RHEA:32727"/>
        <dbReference type="ChEBI" id="CHEBI:15378"/>
        <dbReference type="ChEBI" id="CHEBI:16526"/>
        <dbReference type="ChEBI" id="CHEBI:57287"/>
        <dbReference type="ChEBI" id="CHEBI:57384"/>
        <dbReference type="ChEBI" id="CHEBI:90725"/>
        <dbReference type="ChEBI" id="CHEBI:90736"/>
        <dbReference type="EC" id="2.3.1.199"/>
    </reaction>
</comment>
<dbReference type="GO" id="GO:0005789">
    <property type="term" value="C:endoplasmic reticulum membrane"/>
    <property type="evidence" value="ECO:0007669"/>
    <property type="project" value="TreeGrafter"/>
</dbReference>
<evidence type="ECO:0000256" key="9">
    <source>
        <dbReference type="ARBA" id="ARBA00023160"/>
    </source>
</evidence>
<feature type="non-terminal residue" evidence="11">
    <location>
        <position position="1"/>
    </location>
</feature>
<dbReference type="GO" id="GO:0034626">
    <property type="term" value="P:fatty acid elongation, polyunsaturated fatty acid"/>
    <property type="evidence" value="ECO:0007669"/>
    <property type="project" value="TreeGrafter"/>
</dbReference>
<dbReference type="STRING" id="77166.N6SVD2"/>
<evidence type="ECO:0000313" key="12">
    <source>
        <dbReference type="EMBL" id="ERL87245.1"/>
    </source>
</evidence>
<keyword evidence="2 10" id="KW-0444">Lipid biosynthesis</keyword>
<evidence type="ECO:0000313" key="13">
    <source>
        <dbReference type="EnsemblMetazoa" id="XP_019769425.1"/>
    </source>
</evidence>
<dbReference type="InterPro" id="IPR030457">
    <property type="entry name" value="ELO_CS"/>
</dbReference>
<dbReference type="PANTHER" id="PTHR11157">
    <property type="entry name" value="FATTY ACID ACYL TRANSFERASE-RELATED"/>
    <property type="match status" value="1"/>
</dbReference>
<feature type="transmembrane region" description="Helical" evidence="10">
    <location>
        <begin position="266"/>
        <end position="289"/>
    </location>
</feature>
<evidence type="ECO:0000313" key="11">
    <source>
        <dbReference type="EMBL" id="ENN71674.1"/>
    </source>
</evidence>
<dbReference type="GO" id="GO:0034625">
    <property type="term" value="P:fatty acid elongation, monounsaturated fatty acid"/>
    <property type="evidence" value="ECO:0007669"/>
    <property type="project" value="TreeGrafter"/>
</dbReference>
<keyword evidence="9 10" id="KW-0275">Fatty acid biosynthesis</keyword>
<keyword evidence="3 10" id="KW-0808">Transferase</keyword>
<dbReference type="AlphaFoldDB" id="N6SVD2"/>
<dbReference type="GO" id="GO:0009922">
    <property type="term" value="F:fatty acid elongase activity"/>
    <property type="evidence" value="ECO:0007669"/>
    <property type="project" value="UniProtKB-EC"/>
</dbReference>
<organism evidence="11">
    <name type="scientific">Dendroctonus ponderosae</name>
    <name type="common">Mountain pine beetle</name>
    <dbReference type="NCBI Taxonomy" id="77166"/>
    <lineage>
        <taxon>Eukaryota</taxon>
        <taxon>Metazoa</taxon>
        <taxon>Ecdysozoa</taxon>
        <taxon>Arthropoda</taxon>
        <taxon>Hexapoda</taxon>
        <taxon>Insecta</taxon>
        <taxon>Pterygota</taxon>
        <taxon>Neoptera</taxon>
        <taxon>Endopterygota</taxon>
        <taxon>Coleoptera</taxon>
        <taxon>Polyphaga</taxon>
        <taxon>Cucujiformia</taxon>
        <taxon>Curculionidae</taxon>
        <taxon>Scolytinae</taxon>
        <taxon>Dendroctonus</taxon>
    </lineage>
</organism>
<comment type="subcellular location">
    <subcellularLocation>
        <location evidence="1">Membrane</location>
        <topology evidence="1">Multi-pass membrane protein</topology>
    </subcellularLocation>
</comment>
<name>N6SVD2_DENPD</name>
<evidence type="ECO:0000313" key="15">
    <source>
        <dbReference type="Proteomes" id="UP000030742"/>
    </source>
</evidence>
<dbReference type="Proteomes" id="UP000030742">
    <property type="component" value="Unassembled WGS sequence"/>
</dbReference>
<dbReference type="GO" id="GO:0019367">
    <property type="term" value="P:fatty acid elongation, saturated fatty acid"/>
    <property type="evidence" value="ECO:0007669"/>
    <property type="project" value="TreeGrafter"/>
</dbReference>
<keyword evidence="14" id="KW-1185">Reference proteome</keyword>
<dbReference type="EC" id="2.3.1.199" evidence="10"/>
<reference evidence="14 15" key="1">
    <citation type="journal article" date="2013" name="Genome Biol.">
        <title>Draft genome of the mountain pine beetle, Dendroctonus ponderosae Hopkins, a major forest pest.</title>
        <authorList>
            <person name="Keeling C.I."/>
            <person name="Yuen M.M."/>
            <person name="Liao N.Y."/>
            <person name="Docking T.R."/>
            <person name="Chan S.K."/>
            <person name="Taylor G.A."/>
            <person name="Palmquist D.L."/>
            <person name="Jackman S.D."/>
            <person name="Nguyen A."/>
            <person name="Li M."/>
            <person name="Henderson H."/>
            <person name="Janes J.K."/>
            <person name="Zhao Y."/>
            <person name="Pandoh P."/>
            <person name="Moore R."/>
            <person name="Sperling F.A."/>
            <person name="Huber D.P."/>
            <person name="Birol I."/>
            <person name="Jones S.J."/>
            <person name="Bohlmann J."/>
        </authorList>
    </citation>
    <scope>NUCLEOTIDE SEQUENCE</scope>
</reference>
<feature type="transmembrane region" description="Helical" evidence="10">
    <location>
        <begin position="240"/>
        <end position="260"/>
    </location>
</feature>
<evidence type="ECO:0000256" key="10">
    <source>
        <dbReference type="RuleBase" id="RU361115"/>
    </source>
</evidence>
<dbReference type="GO" id="GO:0042761">
    <property type="term" value="P:very long-chain fatty acid biosynthetic process"/>
    <property type="evidence" value="ECO:0007669"/>
    <property type="project" value="TreeGrafter"/>
</dbReference>
<keyword evidence="5 10" id="KW-0276">Fatty acid metabolism</keyword>
<evidence type="ECO:0000256" key="1">
    <source>
        <dbReference type="ARBA" id="ARBA00004141"/>
    </source>
</evidence>
<protein>
    <recommendedName>
        <fullName evidence="10">Elongation of very long chain fatty acids protein</fullName>
        <ecNumber evidence="10">2.3.1.199</ecNumber>
    </recommendedName>
    <alternativeName>
        <fullName evidence="10">Very-long-chain 3-oxoacyl-CoA synthase</fullName>
    </alternativeName>
</protein>
<keyword evidence="8 10" id="KW-0472">Membrane</keyword>
<dbReference type="OMA" id="SRFEMVV"/>
<proteinExistence type="inferred from homology"/>
<feature type="transmembrane region" description="Helical" evidence="10">
    <location>
        <begin position="63"/>
        <end position="85"/>
    </location>
</feature>
<feature type="transmembrane region" description="Helical" evidence="10">
    <location>
        <begin position="211"/>
        <end position="228"/>
    </location>
</feature>
<evidence type="ECO:0000256" key="4">
    <source>
        <dbReference type="ARBA" id="ARBA00022692"/>
    </source>
</evidence>
<dbReference type="OrthoDB" id="434092at2759"/>
<dbReference type="GO" id="GO:0030148">
    <property type="term" value="P:sphingolipid biosynthetic process"/>
    <property type="evidence" value="ECO:0007669"/>
    <property type="project" value="TreeGrafter"/>
</dbReference>
<evidence type="ECO:0000256" key="3">
    <source>
        <dbReference type="ARBA" id="ARBA00022679"/>
    </source>
</evidence>
<sequence>MDIDQFKEYFLEERAFWMNVSQYPNTTMRDLPFLARLMAERYVDLGVTTWDKLSDPRTSSWPFIQSPVPTILMVLTYLYVILWLGPRLMANRKPFKLKEVLFVYNGAQVLLSLYMFYEHFASGWFLDYSYKCQPVDYSTNDRAMRMARLCWIYYVSKLTEFADTVFFVMRKKDSQITFLHVYHHSLTPLETWFLVKFIAGGHGTLQNLINNFVHAILYFYYMVAALGPEYQKYLWWKKHLTTLQLAQFMIVFAHASLLFYNDCGYPRLMGVAMICNSTIFFALFLNFYYQSFINNKNKSIKAAPQKTVKAE</sequence>
<accession>N6SVD2</accession>
<reference evidence="13" key="2">
    <citation type="submission" date="2024-08" db="UniProtKB">
        <authorList>
            <consortium name="EnsemblMetazoa"/>
        </authorList>
    </citation>
    <scope>IDENTIFICATION</scope>
</reference>
<evidence type="ECO:0000256" key="8">
    <source>
        <dbReference type="ARBA" id="ARBA00023136"/>
    </source>
</evidence>
<dbReference type="Proteomes" id="UP000019118">
    <property type="component" value="Unassembled WGS sequence"/>
</dbReference>
<evidence type="ECO:0000256" key="7">
    <source>
        <dbReference type="ARBA" id="ARBA00023098"/>
    </source>
</evidence>
<evidence type="ECO:0000256" key="5">
    <source>
        <dbReference type="ARBA" id="ARBA00022832"/>
    </source>
</evidence>
<dbReference type="InterPro" id="IPR002076">
    <property type="entry name" value="ELO_fam"/>
</dbReference>
<comment type="similarity">
    <text evidence="10">Belongs to the ELO family.</text>
</comment>
<dbReference type="Pfam" id="PF01151">
    <property type="entry name" value="ELO"/>
    <property type="match status" value="1"/>
</dbReference>